<evidence type="ECO:0000313" key="1">
    <source>
        <dbReference type="EMBL" id="RJF80493.1"/>
    </source>
</evidence>
<keyword evidence="2" id="KW-1185">Reference proteome</keyword>
<dbReference type="EMBL" id="QYUK01000016">
    <property type="protein sequence ID" value="RJF80493.1"/>
    <property type="molecule type" value="Genomic_DNA"/>
</dbReference>
<dbReference type="AlphaFoldDB" id="A0A418VTL9"/>
<comment type="caution">
    <text evidence="1">The sequence shown here is derived from an EMBL/GenBank/DDBJ whole genome shotgun (WGS) entry which is preliminary data.</text>
</comment>
<name>A0A418VTL9_9PROT</name>
<proteinExistence type="predicted"/>
<protein>
    <submittedName>
        <fullName evidence="1">Uncharacterized protein</fullName>
    </submittedName>
</protein>
<dbReference type="Proteomes" id="UP000284605">
    <property type="component" value="Unassembled WGS sequence"/>
</dbReference>
<sequence>MDLRNKSGAAALNTQSFPLLQVLVRPGDSVFLARYKVGAHHGMLEATYQSDQSLKVEFSGGTVETTCDGQLISVRGLLEGVPSAPVNAQDVAAGCQIHCAGDIARWFDGLVMENEHELTSLCNNFARRNPDSWVAVGMVNTARDLYSVVAHQGQAFVDTLRLGEGCYEGGWGIGKDALRALNFLPAFKNVRPLANRISALRGTNRVAPAVETAAAEAGLVRPTAEIGRRPFAPVPAPMPMPRPPAPVAPRVAPSLPGPLAKDPGGGVCWAVATVNAMQVLRGKFWMPVGKLFERLHGDNFWAMKALNPELLGTWLHEVKTFLQSFGVFMCELNGVRRLATKGHEVFDLMKHTPAGTVVVFSVQWVMKTGGKTKSAAHALVAWKDPAGTVYLIDRESEATGKIFRSFAELDTLGYTGITDCVIQEAYCLENCTGGFVQQGAKLLFAIGFTTTLGVQALEAQKPAQQR</sequence>
<evidence type="ECO:0000313" key="2">
    <source>
        <dbReference type="Proteomes" id="UP000284605"/>
    </source>
</evidence>
<reference evidence="1 2" key="1">
    <citation type="submission" date="2018-09" db="EMBL/GenBank/DDBJ databases">
        <authorList>
            <person name="Zhu H."/>
        </authorList>
    </citation>
    <scope>NUCLEOTIDE SEQUENCE [LARGE SCALE GENOMIC DNA]</scope>
    <source>
        <strain evidence="1 2">K1W22B-8</strain>
    </source>
</reference>
<accession>A0A418VTL9</accession>
<gene>
    <name evidence="1" type="ORF">D3874_25515</name>
</gene>
<organism evidence="1 2">
    <name type="scientific">Oleomonas cavernae</name>
    <dbReference type="NCBI Taxonomy" id="2320859"/>
    <lineage>
        <taxon>Bacteria</taxon>
        <taxon>Pseudomonadati</taxon>
        <taxon>Pseudomonadota</taxon>
        <taxon>Alphaproteobacteria</taxon>
        <taxon>Acetobacterales</taxon>
        <taxon>Acetobacteraceae</taxon>
        <taxon>Oleomonas</taxon>
    </lineage>
</organism>